<name>A0A857C4F2_9HYPH</name>
<feature type="region of interest" description="Disordered" evidence="1">
    <location>
        <begin position="512"/>
        <end position="544"/>
    </location>
</feature>
<dbReference type="Gene3D" id="3.40.50.300">
    <property type="entry name" value="P-loop containing nucleotide triphosphate hydrolases"/>
    <property type="match status" value="1"/>
</dbReference>
<evidence type="ECO:0000313" key="2">
    <source>
        <dbReference type="EMBL" id="QGZ33926.1"/>
    </source>
</evidence>
<dbReference type="InterPro" id="IPR027417">
    <property type="entry name" value="P-loop_NTPase"/>
</dbReference>
<evidence type="ECO:0000256" key="1">
    <source>
        <dbReference type="SAM" id="MobiDB-lite"/>
    </source>
</evidence>
<evidence type="ECO:0000313" key="3">
    <source>
        <dbReference type="Proteomes" id="UP000435648"/>
    </source>
</evidence>
<dbReference type="KEGG" id="siw:GH266_05015"/>
<dbReference type="OrthoDB" id="5440754at2"/>
<sequence length="544" mass="60297">MSEHVSDLVGAKEFRRVGEEEIRRLALKYDLAGDFDPFGYVPPGPVAQLFILDETPTVIIMGPLGGGKTTACAFKRIYAATLAPIARHPEDGRPTRMCRWLVLRDTFRSAEKTVLESWKQWFPKGFPGSSWAGGNDRPVTHTLRFIGRDGVRIEAITEFAGLNDSDIETLMKGREYSGVWLNELDTHAEGALDDAEQRVGRYPKKDLLLDPDARRLKFVIGDMNAPTLDNWTYKVLVVKRGPDRAFHQQPSGRSPDAENRFNLEPDYYDRIVRNQDEAFIRRMVDNEFGYSRAGKPVFETFNRRVHVSLREIGFSSSDDLLVGIDISMNTLNPAAVFGQVQAPGRIAAIDELYLGHGVGAARFGEALNQRLQDRYAGARNVRLFVDPAAEYGADREGGQLAAMETIALICGLPTLIPGNGSNELGLRLDAVKAELRGYLEAGTTLLICQRRCPLLVEGMEGKYRYKRRNERASTEYEETPEKTHPWADIVDALQYLILGVRGRTAAMRAAAGLPGKGQGGGPWGRARHAPGGGRGGFDVHKVGR</sequence>
<dbReference type="AlphaFoldDB" id="A0A857C4F2"/>
<evidence type="ECO:0008006" key="4">
    <source>
        <dbReference type="Google" id="ProtNLM"/>
    </source>
</evidence>
<protein>
    <recommendedName>
        <fullName evidence="4">Terminase-like family protein</fullName>
    </recommendedName>
</protein>
<organism evidence="2 3">
    <name type="scientific">Stappia indica</name>
    <dbReference type="NCBI Taxonomy" id="538381"/>
    <lineage>
        <taxon>Bacteria</taxon>
        <taxon>Pseudomonadati</taxon>
        <taxon>Pseudomonadota</taxon>
        <taxon>Alphaproteobacteria</taxon>
        <taxon>Hyphomicrobiales</taxon>
        <taxon>Stappiaceae</taxon>
        <taxon>Stappia</taxon>
    </lineage>
</organism>
<dbReference type="EMBL" id="CP046908">
    <property type="protein sequence ID" value="QGZ33926.1"/>
    <property type="molecule type" value="Genomic_DNA"/>
</dbReference>
<dbReference type="Gene3D" id="3.30.420.280">
    <property type="match status" value="1"/>
</dbReference>
<proteinExistence type="predicted"/>
<reference evidence="2 3" key="1">
    <citation type="submission" date="2019-12" db="EMBL/GenBank/DDBJ databases">
        <title>The genome of Stappia indica PHM037.</title>
        <authorList>
            <person name="Kacar D."/>
            <person name="Galan B."/>
            <person name="Canedo L."/>
            <person name="Rodriguez P."/>
            <person name="de la Calle F."/>
            <person name="Garcia J.L."/>
        </authorList>
    </citation>
    <scope>NUCLEOTIDE SEQUENCE [LARGE SCALE GENOMIC DNA]</scope>
    <source>
        <strain evidence="2 3">PHM037</strain>
    </source>
</reference>
<gene>
    <name evidence="2" type="ORF">GH266_05015</name>
</gene>
<accession>A0A857C4F2</accession>
<dbReference type="Proteomes" id="UP000435648">
    <property type="component" value="Chromosome"/>
</dbReference>
<feature type="compositionally biased region" description="Gly residues" evidence="1">
    <location>
        <begin position="514"/>
        <end position="523"/>
    </location>
</feature>
<dbReference type="RefSeq" id="WP_158192916.1">
    <property type="nucleotide sequence ID" value="NZ_CP046908.1"/>
</dbReference>